<feature type="compositionally biased region" description="Polar residues" evidence="1">
    <location>
        <begin position="192"/>
        <end position="211"/>
    </location>
</feature>
<feature type="compositionally biased region" description="Polar residues" evidence="1">
    <location>
        <begin position="267"/>
        <end position="292"/>
    </location>
</feature>
<evidence type="ECO:0000313" key="3">
    <source>
        <dbReference type="Proteomes" id="UP000701801"/>
    </source>
</evidence>
<proteinExistence type="predicted"/>
<organism evidence="2 3">
    <name type="scientific">Hymenoscyphus albidus</name>
    <dbReference type="NCBI Taxonomy" id="595503"/>
    <lineage>
        <taxon>Eukaryota</taxon>
        <taxon>Fungi</taxon>
        <taxon>Dikarya</taxon>
        <taxon>Ascomycota</taxon>
        <taxon>Pezizomycotina</taxon>
        <taxon>Leotiomycetes</taxon>
        <taxon>Helotiales</taxon>
        <taxon>Helotiaceae</taxon>
        <taxon>Hymenoscyphus</taxon>
    </lineage>
</organism>
<feature type="compositionally biased region" description="Low complexity" evidence="1">
    <location>
        <begin position="248"/>
        <end position="266"/>
    </location>
</feature>
<keyword evidence="3" id="KW-1185">Reference proteome</keyword>
<evidence type="ECO:0000256" key="1">
    <source>
        <dbReference type="SAM" id="MobiDB-lite"/>
    </source>
</evidence>
<feature type="compositionally biased region" description="Polar residues" evidence="1">
    <location>
        <begin position="219"/>
        <end position="247"/>
    </location>
</feature>
<dbReference type="AlphaFoldDB" id="A0A9N9PZ97"/>
<accession>A0A9N9PZ97</accession>
<feature type="region of interest" description="Disordered" evidence="1">
    <location>
        <begin position="396"/>
        <end position="421"/>
    </location>
</feature>
<sequence>MSRLPQRSRAIRHLYEDAQSRIIENSSTRYWSFRISHLIDHSTWNYAPEQPPTYGTDPRRMDGSLEHFQDREWIRHGVHEAKKTDASPGEIQICETQCFIGCRDSCEWFRRARIFGFTTIGTTIKFWLFKADDPYLTPWGPGITDYIDDSARNFDDITRAFQQMINNNVQTTGSQSPRPSNVVLPVEWQGYETSSQREQSGASTGYGTNRPYTYDMASPTATRDVATSGQSSGSALTTTGQDSTEPYTYSMTSGSSTTTRGVASSGQSSGLALPTTGQDATKPYTYSMTPGSSATARGIVTDQSATIAGSFYSSTIASDAVAAGSRTTPVPEASSSSAGPAHLSREDDMTMEDIRGEPDSESPPATGPEYVEPYKYVVKEKKKDRLREYTYYRFNTPRGPVQTEASDWKRGTIDGQPGSIYTGKKSGKQYYTWELPRT</sequence>
<protein>
    <submittedName>
        <fullName evidence="2">Uncharacterized protein</fullName>
    </submittedName>
</protein>
<dbReference type="EMBL" id="CAJVRM010000077">
    <property type="protein sequence ID" value="CAG8973650.1"/>
    <property type="molecule type" value="Genomic_DNA"/>
</dbReference>
<reference evidence="2" key="1">
    <citation type="submission" date="2021-07" db="EMBL/GenBank/DDBJ databases">
        <authorList>
            <person name="Durling M."/>
        </authorList>
    </citation>
    <scope>NUCLEOTIDE SEQUENCE</scope>
</reference>
<feature type="region of interest" description="Disordered" evidence="1">
    <location>
        <begin position="326"/>
        <end position="346"/>
    </location>
</feature>
<dbReference type="Proteomes" id="UP000701801">
    <property type="component" value="Unassembled WGS sequence"/>
</dbReference>
<evidence type="ECO:0000313" key="2">
    <source>
        <dbReference type="EMBL" id="CAG8973650.1"/>
    </source>
</evidence>
<gene>
    <name evidence="2" type="ORF">HYALB_00002216</name>
</gene>
<feature type="region of interest" description="Disordered" evidence="1">
    <location>
        <begin position="192"/>
        <end position="292"/>
    </location>
</feature>
<feature type="compositionally biased region" description="Polar residues" evidence="1">
    <location>
        <begin position="326"/>
        <end position="338"/>
    </location>
</feature>
<comment type="caution">
    <text evidence="2">The sequence shown here is derived from an EMBL/GenBank/DDBJ whole genome shotgun (WGS) entry which is preliminary data.</text>
</comment>
<name>A0A9N9PZ97_9HELO</name>